<proteinExistence type="inferred from homology"/>
<protein>
    <submittedName>
        <fullName evidence="4">NADH-quinone oxidoreductase subunit C</fullName>
    </submittedName>
</protein>
<keyword evidence="5" id="KW-1185">Reference proteome</keyword>
<feature type="compositionally biased region" description="Basic and acidic residues" evidence="2">
    <location>
        <begin position="83"/>
        <end position="93"/>
    </location>
</feature>
<feature type="compositionally biased region" description="Basic and acidic residues" evidence="2">
    <location>
        <begin position="161"/>
        <end position="171"/>
    </location>
</feature>
<evidence type="ECO:0000259" key="3">
    <source>
        <dbReference type="Pfam" id="PF00329"/>
    </source>
</evidence>
<comment type="similarity">
    <text evidence="1">Belongs to the complex I 30 kDa subunit family.</text>
</comment>
<gene>
    <name evidence="4" type="ORF">D9X91_22120</name>
</gene>
<dbReference type="SUPFAM" id="SSF143243">
    <property type="entry name" value="Nqo5-like"/>
    <property type="match status" value="1"/>
</dbReference>
<accession>A0A3L7JHM9</accession>
<dbReference type="InterPro" id="IPR001268">
    <property type="entry name" value="NADH_UbQ_OxRdtase_30kDa_su"/>
</dbReference>
<dbReference type="AlphaFoldDB" id="A0A3L7JHM9"/>
<comment type="caution">
    <text evidence="4">The sequence shown here is derived from an EMBL/GenBank/DDBJ whole genome shotgun (WGS) entry which is preliminary data.</text>
</comment>
<feature type="region of interest" description="Disordered" evidence="2">
    <location>
        <begin position="44"/>
        <end position="196"/>
    </location>
</feature>
<dbReference type="EMBL" id="RCVZ01000033">
    <property type="protein sequence ID" value="RLQ89974.1"/>
    <property type="molecule type" value="Genomic_DNA"/>
</dbReference>
<organism evidence="4 5">
    <name type="scientific">Falsibacillus albus</name>
    <dbReference type="NCBI Taxonomy" id="2478915"/>
    <lineage>
        <taxon>Bacteria</taxon>
        <taxon>Bacillati</taxon>
        <taxon>Bacillota</taxon>
        <taxon>Bacilli</taxon>
        <taxon>Bacillales</taxon>
        <taxon>Bacillaceae</taxon>
        <taxon>Falsibacillus</taxon>
    </lineage>
</organism>
<evidence type="ECO:0000256" key="1">
    <source>
        <dbReference type="ARBA" id="ARBA00007569"/>
    </source>
</evidence>
<dbReference type="InterPro" id="IPR037232">
    <property type="entry name" value="NADH_quin_OxRdtase_su_C/D-like"/>
</dbReference>
<evidence type="ECO:0000313" key="4">
    <source>
        <dbReference type="EMBL" id="RLQ89974.1"/>
    </source>
</evidence>
<dbReference type="Pfam" id="PF00329">
    <property type="entry name" value="Complex1_30kDa"/>
    <property type="match status" value="1"/>
</dbReference>
<dbReference type="GO" id="GO:0008137">
    <property type="term" value="F:NADH dehydrogenase (ubiquinone) activity"/>
    <property type="evidence" value="ECO:0007669"/>
    <property type="project" value="InterPro"/>
</dbReference>
<feature type="compositionally biased region" description="Polar residues" evidence="2">
    <location>
        <begin position="1"/>
        <end position="14"/>
    </location>
</feature>
<sequence length="422" mass="45313">MPSNPVKAESSSWPDTEADYPASDELVKTAFLEDEHWTLEQELDLQRQKADAAAKAREEALAKKKAKQTESSKPEEPTTSADDLAKQKAEAAAKAKAAALAKKKAKEAEAAEPAESEPSPDDLAKQKAEAAAKAKAAALAKKKAKEAEAAEPAESVPSADDLAKQKAEAAAKAKAAALARKKAKEAVSDELSDEDLAKKKAVAAAKAKAAALAKQKRESGGDATADEKAKAVAAAKAKAAAAAKAKALGKGKEKEMEEAAAPERPSPNEPFLNRYTKIVSEKVGKQAVEEAYINRLSKDVPTLVIEIDSYIDVLLALKQEEGFTFLSELHGTDFGTHMEVFVQLSCFAEKKDVSLKVKLDREAPAMPSAASIFQGAEWPECEVYDLLGIRFDGHPNLHRIFLGEDWVGFPLRKDYEAYDEEV</sequence>
<dbReference type="PANTHER" id="PTHR10884:SF14">
    <property type="entry name" value="NADH DEHYDROGENASE [UBIQUINONE] IRON-SULFUR PROTEIN 3, MITOCHONDRIAL"/>
    <property type="match status" value="1"/>
</dbReference>
<feature type="domain" description="NADH:ubiquinone oxidoreductase 30kDa subunit" evidence="3">
    <location>
        <begin position="305"/>
        <end position="418"/>
    </location>
</feature>
<feature type="region of interest" description="Disordered" evidence="2">
    <location>
        <begin position="1"/>
        <end position="21"/>
    </location>
</feature>
<dbReference type="PANTHER" id="PTHR10884">
    <property type="entry name" value="NADH DEHYDROGENASE UBIQUINONE IRON-SULFUR PROTEIN 3"/>
    <property type="match status" value="1"/>
</dbReference>
<evidence type="ECO:0000313" key="5">
    <source>
        <dbReference type="Proteomes" id="UP000276770"/>
    </source>
</evidence>
<dbReference type="Proteomes" id="UP000276770">
    <property type="component" value="Unassembled WGS sequence"/>
</dbReference>
<feature type="region of interest" description="Disordered" evidence="2">
    <location>
        <begin position="251"/>
        <end position="271"/>
    </location>
</feature>
<feature type="compositionally biased region" description="Acidic residues" evidence="2">
    <location>
        <begin position="110"/>
        <end position="120"/>
    </location>
</feature>
<dbReference type="Gene3D" id="3.30.460.80">
    <property type="entry name" value="NADH:ubiquinone oxidoreductase, 30kDa subunit"/>
    <property type="match status" value="1"/>
</dbReference>
<reference evidence="4 5" key="1">
    <citation type="submission" date="2018-10" db="EMBL/GenBank/DDBJ databases">
        <title>Falsibacillus sp. genome draft.</title>
        <authorList>
            <person name="Shi S."/>
        </authorList>
    </citation>
    <scope>NUCLEOTIDE SEQUENCE [LARGE SCALE GENOMIC DNA]</scope>
    <source>
        <strain evidence="4 5">GY 10110</strain>
    </source>
</reference>
<dbReference type="OrthoDB" id="9803286at2"/>
<name>A0A3L7JHM9_9BACI</name>
<feature type="compositionally biased region" description="Basic and acidic residues" evidence="2">
    <location>
        <begin position="122"/>
        <end position="132"/>
    </location>
</feature>
<evidence type="ECO:0000256" key="2">
    <source>
        <dbReference type="SAM" id="MobiDB-lite"/>
    </source>
</evidence>
<feature type="compositionally biased region" description="Basic and acidic residues" evidence="2">
    <location>
        <begin position="44"/>
        <end position="76"/>
    </location>
</feature>